<dbReference type="EMBL" id="KY052800">
    <property type="protein sequence ID" value="ASE99875.1"/>
    <property type="molecule type" value="Genomic_DNA"/>
</dbReference>
<feature type="binding site" evidence="6">
    <location>
        <position position="99"/>
    </location>
    <ligand>
        <name>Zn(2+)</name>
        <dbReference type="ChEBI" id="CHEBI:29105"/>
        <note>catalytic</note>
    </ligand>
</feature>
<feature type="binding site" evidence="6">
    <location>
        <position position="71"/>
    </location>
    <ligand>
        <name>Zn(2+)</name>
        <dbReference type="ChEBI" id="CHEBI:29105"/>
        <note>catalytic</note>
    </ligand>
</feature>
<comment type="similarity">
    <text evidence="1">Belongs to the cytidine and deoxycytidylate deaminase family.</text>
</comment>
<dbReference type="InterPro" id="IPR002125">
    <property type="entry name" value="CMP_dCMP_dom"/>
</dbReference>
<protein>
    <submittedName>
        <fullName evidence="8">Putative deoxycytidylate deaminase</fullName>
    </submittedName>
</protein>
<dbReference type="PIRSF" id="PIRSF006019">
    <property type="entry name" value="dCMP_deaminase"/>
    <property type="match status" value="1"/>
</dbReference>
<evidence type="ECO:0000256" key="5">
    <source>
        <dbReference type="PIRSR" id="PIRSR006019-1"/>
    </source>
</evidence>
<keyword evidence="3" id="KW-0378">Hydrolase</keyword>
<evidence type="ECO:0000256" key="2">
    <source>
        <dbReference type="ARBA" id="ARBA00022723"/>
    </source>
</evidence>
<dbReference type="GO" id="GO:0004132">
    <property type="term" value="F:dCMP deaminase activity"/>
    <property type="evidence" value="ECO:0007669"/>
    <property type="project" value="InterPro"/>
</dbReference>
<evidence type="ECO:0000313" key="8">
    <source>
        <dbReference type="EMBL" id="ASE99875.1"/>
    </source>
</evidence>
<dbReference type="Pfam" id="PF00383">
    <property type="entry name" value="dCMP_cyt_deam_1"/>
    <property type="match status" value="1"/>
</dbReference>
<feature type="domain" description="CMP/dCMP-type deaminase" evidence="7">
    <location>
        <begin position="5"/>
        <end position="128"/>
    </location>
</feature>
<dbReference type="InterPro" id="IPR016193">
    <property type="entry name" value="Cytidine_deaminase-like"/>
</dbReference>
<reference evidence="8" key="1">
    <citation type="submission" date="2016-10" db="EMBL/GenBank/DDBJ databases">
        <authorList>
            <person name="Varghese N."/>
        </authorList>
    </citation>
    <scope>NUCLEOTIDE SEQUENCE</scope>
</reference>
<reference evidence="8" key="2">
    <citation type="journal article" date="2017" name="Nat. Commun.">
        <title>Single-virus genomics reveals hidden cosmopolitan and abundant viruses.</title>
        <authorList>
            <person name="Martinez-Hernandez F."/>
            <person name="Fornas O."/>
            <person name="Lluesma Gomez M."/>
            <person name="Bolduc B."/>
            <person name="de la Cruz Pena M.J."/>
            <person name="Martinez J.M."/>
            <person name="Anton J."/>
            <person name="Gasol J.M."/>
            <person name="Rosselli R."/>
            <person name="Rodriguez-Valera F."/>
            <person name="Sullivan M.B."/>
            <person name="Acinas S.G."/>
            <person name="Martinez-Garcia M."/>
        </authorList>
    </citation>
    <scope>NUCLEOTIDE SEQUENCE</scope>
</reference>
<sequence>MSRLGRKEYFMSIAELAAQRGTCPRAQVGCVLVDERNRIKATGYNSSHPGSCHCDDHGCLVSQGHCIRTVHAEVAAVLNLEKQYQSLTAYVTHEPCMNCYKILTAAGVKEIYYKLAYGEHAPEYYELQNEIGVEMKGFDNVPF</sequence>
<dbReference type="GO" id="GO:0006220">
    <property type="term" value="P:pyrimidine nucleotide metabolic process"/>
    <property type="evidence" value="ECO:0007669"/>
    <property type="project" value="InterPro"/>
</dbReference>
<evidence type="ECO:0000259" key="7">
    <source>
        <dbReference type="PROSITE" id="PS51747"/>
    </source>
</evidence>
<dbReference type="InterPro" id="IPR016192">
    <property type="entry name" value="APOBEC/CMP_deaminase_Zn-bd"/>
</dbReference>
<keyword evidence="4 6" id="KW-0862">Zinc</keyword>
<feature type="binding site" evidence="6">
    <location>
        <position position="96"/>
    </location>
    <ligand>
        <name>Zn(2+)</name>
        <dbReference type="ChEBI" id="CHEBI:29105"/>
        <note>catalytic</note>
    </ligand>
</feature>
<dbReference type="PANTHER" id="PTHR11086:SF18">
    <property type="entry name" value="DEOXYCYTIDYLATE DEAMINASE"/>
    <property type="match status" value="1"/>
</dbReference>
<evidence type="ECO:0000256" key="3">
    <source>
        <dbReference type="ARBA" id="ARBA00022801"/>
    </source>
</evidence>
<evidence type="ECO:0000256" key="1">
    <source>
        <dbReference type="ARBA" id="ARBA00006576"/>
    </source>
</evidence>
<evidence type="ECO:0000256" key="6">
    <source>
        <dbReference type="PIRSR" id="PIRSR006019-2"/>
    </source>
</evidence>
<evidence type="ECO:0000256" key="4">
    <source>
        <dbReference type="ARBA" id="ARBA00022833"/>
    </source>
</evidence>
<dbReference type="PROSITE" id="PS51747">
    <property type="entry name" value="CYT_DCMP_DEAMINASES_2"/>
    <property type="match status" value="1"/>
</dbReference>
<dbReference type="GO" id="GO:0008270">
    <property type="term" value="F:zinc ion binding"/>
    <property type="evidence" value="ECO:0007669"/>
    <property type="project" value="InterPro"/>
</dbReference>
<organism evidence="8">
    <name type="scientific">uncultured virus</name>
    <dbReference type="NCBI Taxonomy" id="340016"/>
    <lineage>
        <taxon>Viruses</taxon>
        <taxon>environmental samples</taxon>
    </lineage>
</organism>
<dbReference type="PROSITE" id="PS00903">
    <property type="entry name" value="CYT_DCMP_DEAMINASES_1"/>
    <property type="match status" value="1"/>
</dbReference>
<comment type="cofactor">
    <cofactor evidence="6">
        <name>Zn(2+)</name>
        <dbReference type="ChEBI" id="CHEBI:29105"/>
    </cofactor>
</comment>
<dbReference type="SUPFAM" id="SSF53927">
    <property type="entry name" value="Cytidine deaminase-like"/>
    <property type="match status" value="1"/>
</dbReference>
<dbReference type="InterPro" id="IPR015517">
    <property type="entry name" value="dCMP_deaminase-rel"/>
</dbReference>
<accession>A0A218MKT3</accession>
<feature type="active site" description="Proton donor" evidence="5">
    <location>
        <position position="73"/>
    </location>
</feature>
<keyword evidence="2 6" id="KW-0479">Metal-binding</keyword>
<proteinExistence type="inferred from homology"/>
<name>A0A218MKT3_9VIRU</name>
<dbReference type="InterPro" id="IPR016473">
    <property type="entry name" value="dCMP_deaminase"/>
</dbReference>
<dbReference type="PANTHER" id="PTHR11086">
    <property type="entry name" value="DEOXYCYTIDYLATE DEAMINASE-RELATED"/>
    <property type="match status" value="1"/>
</dbReference>
<dbReference type="Gene3D" id="3.40.140.10">
    <property type="entry name" value="Cytidine Deaminase, domain 2"/>
    <property type="match status" value="1"/>
</dbReference>